<evidence type="ECO:0000256" key="4">
    <source>
        <dbReference type="ARBA" id="ARBA00022525"/>
    </source>
</evidence>
<evidence type="ECO:0000256" key="9">
    <source>
        <dbReference type="ARBA" id="ARBA00053890"/>
    </source>
</evidence>
<keyword evidence="8" id="KW-0497">Mitogen</keyword>
<dbReference type="Gene3D" id="3.30.390.150">
    <property type="match status" value="1"/>
</dbReference>
<comment type="function">
    <text evidence="9">Has mitogenic activity and may be involved in maintaining the integrity of the gastric mucosal epithelium.</text>
</comment>
<evidence type="ECO:0000256" key="10">
    <source>
        <dbReference type="ARBA" id="ARBA00061085"/>
    </source>
</evidence>
<reference evidence="15" key="1">
    <citation type="submission" date="2025-08" db="UniProtKB">
        <authorList>
            <consortium name="Ensembl"/>
        </authorList>
    </citation>
    <scope>IDENTIFICATION</scope>
</reference>
<evidence type="ECO:0000256" key="13">
    <source>
        <dbReference type="SAM" id="SignalP"/>
    </source>
</evidence>
<dbReference type="Ensembl" id="ENSSVLT00005031083.1">
    <property type="protein sequence ID" value="ENSSVLP00005027970.1"/>
    <property type="gene ID" value="ENSSVLG00005022077.1"/>
</dbReference>
<dbReference type="PROSITE" id="PS50869">
    <property type="entry name" value="BRICHOS"/>
    <property type="match status" value="1"/>
</dbReference>
<evidence type="ECO:0000256" key="8">
    <source>
        <dbReference type="ARBA" id="ARBA00023246"/>
    </source>
</evidence>
<comment type="similarity">
    <text evidence="10">Belongs to the gastrokine family.</text>
</comment>
<evidence type="ECO:0000313" key="15">
    <source>
        <dbReference type="Ensembl" id="ENSSVLP00005027970.1"/>
    </source>
</evidence>
<accession>A0A8D2DLQ4</accession>
<dbReference type="GeneTree" id="ENSGT00930000150969"/>
<gene>
    <name evidence="15" type="primary">GKN1</name>
</gene>
<evidence type="ECO:0000259" key="14">
    <source>
        <dbReference type="PROSITE" id="PS50869"/>
    </source>
</evidence>
<dbReference type="GO" id="GO:0030141">
    <property type="term" value="C:secretory granule"/>
    <property type="evidence" value="ECO:0007669"/>
    <property type="project" value="Ensembl"/>
</dbReference>
<evidence type="ECO:0000313" key="16">
    <source>
        <dbReference type="Proteomes" id="UP000694564"/>
    </source>
</evidence>
<keyword evidence="4" id="KW-0964">Secreted</keyword>
<reference evidence="15" key="2">
    <citation type="submission" date="2025-09" db="UniProtKB">
        <authorList>
            <consortium name="Ensembl"/>
        </authorList>
    </citation>
    <scope>IDENTIFICATION</scope>
</reference>
<dbReference type="GO" id="GO:0005576">
    <property type="term" value="C:extracellular region"/>
    <property type="evidence" value="ECO:0007669"/>
    <property type="project" value="UniProtKB-SubCell"/>
</dbReference>
<proteinExistence type="inferred from homology"/>
<dbReference type="AlphaFoldDB" id="A0A8D2DLQ4"/>
<dbReference type="Pfam" id="PF04089">
    <property type="entry name" value="BRICHOS"/>
    <property type="match status" value="1"/>
</dbReference>
<feature type="signal peptide" evidence="13">
    <location>
        <begin position="1"/>
        <end position="20"/>
    </location>
</feature>
<evidence type="ECO:0000256" key="7">
    <source>
        <dbReference type="ARBA" id="ARBA00023157"/>
    </source>
</evidence>
<keyword evidence="16" id="KW-1185">Reference proteome</keyword>
<evidence type="ECO:0000256" key="3">
    <source>
        <dbReference type="ARBA" id="ARBA00004613"/>
    </source>
</evidence>
<organism evidence="15 16">
    <name type="scientific">Sciurus vulgaris</name>
    <name type="common">Eurasian red squirrel</name>
    <dbReference type="NCBI Taxonomy" id="55149"/>
    <lineage>
        <taxon>Eukaryota</taxon>
        <taxon>Metazoa</taxon>
        <taxon>Chordata</taxon>
        <taxon>Craniata</taxon>
        <taxon>Vertebrata</taxon>
        <taxon>Euteleostomi</taxon>
        <taxon>Mammalia</taxon>
        <taxon>Eutheria</taxon>
        <taxon>Euarchontoglires</taxon>
        <taxon>Glires</taxon>
        <taxon>Rodentia</taxon>
        <taxon>Sciuromorpha</taxon>
        <taxon>Sciuridae</taxon>
        <taxon>Sciurinae</taxon>
        <taxon>Sciurini</taxon>
        <taxon>Sciurus</taxon>
    </lineage>
</organism>
<dbReference type="GO" id="GO:0008083">
    <property type="term" value="F:growth factor activity"/>
    <property type="evidence" value="ECO:0007669"/>
    <property type="project" value="Ensembl"/>
</dbReference>
<dbReference type="FunFam" id="3.30.390.150:FF:000003">
    <property type="entry name" value="Gastrokine 1"/>
    <property type="match status" value="1"/>
</dbReference>
<dbReference type="GO" id="GO:0008284">
    <property type="term" value="P:positive regulation of cell population proliferation"/>
    <property type="evidence" value="ECO:0007669"/>
    <property type="project" value="Ensembl"/>
</dbReference>
<dbReference type="InterPro" id="IPR051772">
    <property type="entry name" value="Gastrokine"/>
</dbReference>
<dbReference type="GO" id="GO:0005794">
    <property type="term" value="C:Golgi apparatus"/>
    <property type="evidence" value="ECO:0007669"/>
    <property type="project" value="UniProtKB-SubCell"/>
</dbReference>
<evidence type="ECO:0000256" key="12">
    <source>
        <dbReference type="ARBA" id="ARBA00077478"/>
    </source>
</evidence>
<dbReference type="SMART" id="SM01039">
    <property type="entry name" value="BRICHOS"/>
    <property type="match status" value="1"/>
</dbReference>
<keyword evidence="7" id="KW-1015">Disulfide bond</keyword>
<dbReference type="InterPro" id="IPR007084">
    <property type="entry name" value="BRICHOS_dom"/>
</dbReference>
<evidence type="ECO:0000256" key="6">
    <source>
        <dbReference type="ARBA" id="ARBA00023034"/>
    </source>
</evidence>
<evidence type="ECO:0000256" key="1">
    <source>
        <dbReference type="ARBA" id="ARBA00004463"/>
    </source>
</evidence>
<sequence>MKLTMIPVGLLGLFLAFAFADYNININDDGNSAGSGQQTVSVNNEHNVANIDNNNGWDSWNTLWDYNTGFAATRLFVKKSCIVHKMSKDAMPSIQALDALVKEKKLQGKGPRKPSPKGLMYSVNPNQVDDLNRFGENIAGMCRGIPTYVADEIQRAYPPFYSEKCLSANILWILKTSFCGEIVEN</sequence>
<comment type="subcellular location">
    <subcellularLocation>
        <location evidence="1">Cytoplasmic granule</location>
    </subcellularLocation>
    <subcellularLocation>
        <location evidence="2">Golgi apparatus</location>
    </subcellularLocation>
    <subcellularLocation>
        <location evidence="3">Secreted</location>
    </subcellularLocation>
</comment>
<dbReference type="GO" id="GO:0051781">
    <property type="term" value="P:positive regulation of cell division"/>
    <property type="evidence" value="ECO:0007669"/>
    <property type="project" value="UniProtKB-KW"/>
</dbReference>
<keyword evidence="5 13" id="KW-0732">Signal</keyword>
<dbReference type="OrthoDB" id="8674753at2759"/>
<dbReference type="PANTHER" id="PTHR16483">
    <property type="entry name" value="GASTROKINE 1"/>
    <property type="match status" value="1"/>
</dbReference>
<evidence type="ECO:0000256" key="11">
    <source>
        <dbReference type="ARBA" id="ARBA00070192"/>
    </source>
</evidence>
<name>A0A8D2DLQ4_SCIVU</name>
<evidence type="ECO:0000256" key="5">
    <source>
        <dbReference type="ARBA" id="ARBA00022729"/>
    </source>
</evidence>
<protein>
    <recommendedName>
        <fullName evidence="11">Gastrokine-1</fullName>
    </recommendedName>
    <alternativeName>
        <fullName evidence="12">18 kDa antrum mucosa protein</fullName>
    </alternativeName>
</protein>
<evidence type="ECO:0000256" key="2">
    <source>
        <dbReference type="ARBA" id="ARBA00004555"/>
    </source>
</evidence>
<feature type="chain" id="PRO_5034000669" description="Gastrokine-1" evidence="13">
    <location>
        <begin position="21"/>
        <end position="185"/>
    </location>
</feature>
<keyword evidence="6" id="KW-0333">Golgi apparatus</keyword>
<dbReference type="Proteomes" id="UP000694564">
    <property type="component" value="Chromosome 14"/>
</dbReference>
<feature type="domain" description="BRICHOS" evidence="14">
    <location>
        <begin position="54"/>
        <end position="150"/>
    </location>
</feature>